<accession>A0A0D2JW05</accession>
<proteinExistence type="predicted"/>
<evidence type="ECO:0000256" key="1">
    <source>
        <dbReference type="SAM" id="Phobius"/>
    </source>
</evidence>
<evidence type="ECO:0000313" key="3">
    <source>
        <dbReference type="Proteomes" id="UP000032233"/>
    </source>
</evidence>
<feature type="transmembrane region" description="Helical" evidence="1">
    <location>
        <begin position="20"/>
        <end position="40"/>
    </location>
</feature>
<protein>
    <submittedName>
        <fullName evidence="2">Flp pilus assembly protein pilin Flp</fullName>
    </submittedName>
</protein>
<gene>
    <name evidence="2" type="ORF">X474_13140</name>
</gene>
<dbReference type="STRING" id="1429043.X474_13140"/>
<comment type="caution">
    <text evidence="2">The sequence shown here is derived from an EMBL/GenBank/DDBJ whole genome shotgun (WGS) entry which is preliminary data.</text>
</comment>
<dbReference type="EMBL" id="AZAC01000014">
    <property type="protein sequence ID" value="KIX13805.1"/>
    <property type="molecule type" value="Genomic_DNA"/>
</dbReference>
<organism evidence="2 3">
    <name type="scientific">Dethiosulfatarculus sandiegensis</name>
    <dbReference type="NCBI Taxonomy" id="1429043"/>
    <lineage>
        <taxon>Bacteria</taxon>
        <taxon>Pseudomonadati</taxon>
        <taxon>Thermodesulfobacteriota</taxon>
        <taxon>Desulfarculia</taxon>
        <taxon>Desulfarculales</taxon>
        <taxon>Desulfarculaceae</taxon>
        <taxon>Dethiosulfatarculus</taxon>
    </lineage>
</organism>
<sequence length="57" mass="5845">MKALKEIKRLIKDDSGISAVEYALLLALIGGGIAAAAFLLGGQVETNINSATTALTQ</sequence>
<keyword evidence="3" id="KW-1185">Reference proteome</keyword>
<name>A0A0D2JW05_9BACT</name>
<dbReference type="AlphaFoldDB" id="A0A0D2JW05"/>
<dbReference type="Proteomes" id="UP000032233">
    <property type="component" value="Unassembled WGS sequence"/>
</dbReference>
<evidence type="ECO:0000313" key="2">
    <source>
        <dbReference type="EMBL" id="KIX13805.1"/>
    </source>
</evidence>
<keyword evidence="1" id="KW-0812">Transmembrane</keyword>
<keyword evidence="1" id="KW-1133">Transmembrane helix</keyword>
<dbReference type="InParanoid" id="A0A0D2JW05"/>
<reference evidence="2 3" key="1">
    <citation type="submission" date="2013-11" db="EMBL/GenBank/DDBJ databases">
        <title>Metagenomic analysis of a methanogenic consortium involved in long chain n-alkane degradation.</title>
        <authorList>
            <person name="Davidova I.A."/>
            <person name="Callaghan A.V."/>
            <person name="Wawrik B."/>
            <person name="Pruitt S."/>
            <person name="Marks C."/>
            <person name="Duncan K.E."/>
            <person name="Suflita J.M."/>
        </authorList>
    </citation>
    <scope>NUCLEOTIDE SEQUENCE [LARGE SCALE GENOMIC DNA]</scope>
    <source>
        <strain evidence="2 3">SPR</strain>
    </source>
</reference>
<dbReference type="RefSeq" id="WP_197282065.1">
    <property type="nucleotide sequence ID" value="NZ_AZAC01000014.1"/>
</dbReference>
<keyword evidence="1" id="KW-0472">Membrane</keyword>